<evidence type="ECO:0000256" key="1">
    <source>
        <dbReference type="SAM" id="MobiDB-lite"/>
    </source>
</evidence>
<dbReference type="Proteomes" id="UP000029839">
    <property type="component" value="Unassembled WGS sequence"/>
</dbReference>
<feature type="transmembrane region" description="Helical" evidence="2">
    <location>
        <begin position="436"/>
        <end position="454"/>
    </location>
</feature>
<feature type="transmembrane region" description="Helical" evidence="2">
    <location>
        <begin position="460"/>
        <end position="478"/>
    </location>
</feature>
<feature type="transmembrane region" description="Helical" evidence="2">
    <location>
        <begin position="174"/>
        <end position="195"/>
    </location>
</feature>
<feature type="transmembrane region" description="Helical" evidence="2">
    <location>
        <begin position="1446"/>
        <end position="1466"/>
    </location>
</feature>
<feature type="transmembrane region" description="Helical" evidence="2">
    <location>
        <begin position="1363"/>
        <end position="1384"/>
    </location>
</feature>
<feature type="transmembrane region" description="Helical" evidence="2">
    <location>
        <begin position="964"/>
        <end position="981"/>
    </location>
</feature>
<feature type="transmembrane region" description="Helical" evidence="2">
    <location>
        <begin position="292"/>
        <end position="308"/>
    </location>
</feature>
<feature type="transmembrane region" description="Helical" evidence="2">
    <location>
        <begin position="266"/>
        <end position="286"/>
    </location>
</feature>
<feature type="transmembrane region" description="Helical" evidence="2">
    <location>
        <begin position="605"/>
        <end position="625"/>
    </location>
</feature>
<keyword evidence="2" id="KW-0472">Membrane</keyword>
<feature type="transmembrane region" description="Helical" evidence="2">
    <location>
        <begin position="1417"/>
        <end position="1440"/>
    </location>
</feature>
<feature type="transmembrane region" description="Helical" evidence="2">
    <location>
        <begin position="409"/>
        <end position="424"/>
    </location>
</feature>
<gene>
    <name evidence="3" type="ORF">N868_12850</name>
</gene>
<evidence type="ECO:0000313" key="4">
    <source>
        <dbReference type="Proteomes" id="UP000029839"/>
    </source>
</evidence>
<feature type="transmembrane region" description="Helical" evidence="2">
    <location>
        <begin position="490"/>
        <end position="511"/>
    </location>
</feature>
<reference evidence="3 4" key="2">
    <citation type="journal article" date="2015" name="Stand. Genomic Sci.">
        <title>Draft genome sequence of Cellulomonas carbonis T26(T) and comparative analysis of six Cellulomonas genomes.</title>
        <authorList>
            <person name="Zhuang W."/>
            <person name="Zhang S."/>
            <person name="Xia X."/>
            <person name="Wang G."/>
        </authorList>
    </citation>
    <scope>NUCLEOTIDE SEQUENCE [LARGE SCALE GENOMIC DNA]</scope>
    <source>
        <strain evidence="3 4">T26</strain>
    </source>
</reference>
<feature type="transmembrane region" description="Helical" evidence="2">
    <location>
        <begin position="60"/>
        <end position="80"/>
    </location>
</feature>
<feature type="transmembrane region" description="Helical" evidence="2">
    <location>
        <begin position="1390"/>
        <end position="1410"/>
    </location>
</feature>
<feature type="transmembrane region" description="Helical" evidence="2">
    <location>
        <begin position="665"/>
        <end position="685"/>
    </location>
</feature>
<reference evidence="3 4" key="1">
    <citation type="submission" date="2013-08" db="EMBL/GenBank/DDBJ databases">
        <title>Genome sequencing of Cellulomonas carbonis T26.</title>
        <authorList>
            <person name="Chen F."/>
            <person name="Li Y."/>
            <person name="Wang G."/>
        </authorList>
    </citation>
    <scope>NUCLEOTIDE SEQUENCE [LARGE SCALE GENOMIC DNA]</scope>
    <source>
        <strain evidence="3 4">T26</strain>
    </source>
</reference>
<feature type="transmembrane region" description="Helical" evidence="2">
    <location>
        <begin position="938"/>
        <end position="958"/>
    </location>
</feature>
<feature type="transmembrane region" description="Helical" evidence="2">
    <location>
        <begin position="765"/>
        <end position="784"/>
    </location>
</feature>
<feature type="transmembrane region" description="Helical" evidence="2">
    <location>
        <begin position="147"/>
        <end position="167"/>
    </location>
</feature>
<feature type="transmembrane region" description="Helical" evidence="2">
    <location>
        <begin position="1068"/>
        <end position="1086"/>
    </location>
</feature>
<feature type="compositionally biased region" description="Basic and acidic residues" evidence="1">
    <location>
        <begin position="1219"/>
        <end position="1230"/>
    </location>
</feature>
<feature type="transmembrane region" description="Helical" evidence="2">
    <location>
        <begin position="908"/>
        <end position="926"/>
    </location>
</feature>
<feature type="transmembrane region" description="Helical" evidence="2">
    <location>
        <begin position="1130"/>
        <end position="1147"/>
    </location>
</feature>
<feature type="transmembrane region" description="Helical" evidence="2">
    <location>
        <begin position="565"/>
        <end position="584"/>
    </location>
</feature>
<feature type="region of interest" description="Disordered" evidence="1">
    <location>
        <begin position="1"/>
        <end position="34"/>
    </location>
</feature>
<feature type="transmembrane region" description="Helical" evidence="2">
    <location>
        <begin position="1333"/>
        <end position="1351"/>
    </location>
</feature>
<feature type="transmembrane region" description="Helical" evidence="2">
    <location>
        <begin position="315"/>
        <end position="334"/>
    </location>
</feature>
<feature type="transmembrane region" description="Helical" evidence="2">
    <location>
        <begin position="986"/>
        <end position="1003"/>
    </location>
</feature>
<feature type="transmembrane region" description="Helical" evidence="2">
    <location>
        <begin position="113"/>
        <end position="135"/>
    </location>
</feature>
<feature type="transmembrane region" description="Helical" evidence="2">
    <location>
        <begin position="796"/>
        <end position="818"/>
    </location>
</feature>
<accession>A0A0A0BSN4</accession>
<keyword evidence="2" id="KW-1133">Transmembrane helix</keyword>
<evidence type="ECO:0000256" key="2">
    <source>
        <dbReference type="SAM" id="Phobius"/>
    </source>
</evidence>
<feature type="transmembrane region" description="Helical" evidence="2">
    <location>
        <begin position="387"/>
        <end position="403"/>
    </location>
</feature>
<dbReference type="EMBL" id="AXCY01000034">
    <property type="protein sequence ID" value="KGM10966.1"/>
    <property type="molecule type" value="Genomic_DNA"/>
</dbReference>
<feature type="non-terminal residue" evidence="3">
    <location>
        <position position="1"/>
    </location>
</feature>
<feature type="transmembrane region" description="Helical" evidence="2">
    <location>
        <begin position="725"/>
        <end position="745"/>
    </location>
</feature>
<feature type="transmembrane region" description="Helical" evidence="2">
    <location>
        <begin position="1009"/>
        <end position="1027"/>
    </location>
</feature>
<feature type="transmembrane region" description="Helical" evidence="2">
    <location>
        <begin position="1039"/>
        <end position="1056"/>
    </location>
</feature>
<organism evidence="3 4">
    <name type="scientific">Cellulomonas carbonis T26</name>
    <dbReference type="NCBI Taxonomy" id="947969"/>
    <lineage>
        <taxon>Bacteria</taxon>
        <taxon>Bacillati</taxon>
        <taxon>Actinomycetota</taxon>
        <taxon>Actinomycetes</taxon>
        <taxon>Micrococcales</taxon>
        <taxon>Cellulomonadaceae</taxon>
        <taxon>Cellulomonas</taxon>
    </lineage>
</organism>
<feature type="transmembrane region" description="Helical" evidence="2">
    <location>
        <begin position="207"/>
        <end position="229"/>
    </location>
</feature>
<comment type="caution">
    <text evidence="3">The sequence shown here is derived from an EMBL/GenBank/DDBJ whole genome shotgun (WGS) entry which is preliminary data.</text>
</comment>
<feature type="transmembrane region" description="Helical" evidence="2">
    <location>
        <begin position="1183"/>
        <end position="1201"/>
    </location>
</feature>
<evidence type="ECO:0000313" key="3">
    <source>
        <dbReference type="EMBL" id="KGM10966.1"/>
    </source>
</evidence>
<feature type="region of interest" description="Disordered" evidence="1">
    <location>
        <begin position="1211"/>
        <end position="1243"/>
    </location>
</feature>
<feature type="transmembrane region" description="Helical" evidence="2">
    <location>
        <begin position="541"/>
        <end position="559"/>
    </location>
</feature>
<name>A0A0A0BSN4_9CELL</name>
<feature type="transmembrane region" description="Helical" evidence="2">
    <location>
        <begin position="863"/>
        <end position="896"/>
    </location>
</feature>
<sequence length="1488" mass="148350">GAVPTGHAPAPTRPHPAPSAPWPAGQMAGQAMPPRAPGRVATWWASLRTRLHADLTVHGLAYLGVLLLFVGVFGLVAFAFGDVSPALRPVAELAVALVPFVAARVLGHSGARFVARTMVGVGGLLLALMVVTSTVDGYGFPPDPHGAALPIGAAVACAVLAGAYLVAGRRGSALGAVVAPVVWLAAAMAAVGFARPVPRGEDVAVPGAAQVAVVALAVLATTLVARTLLARALVAGRGERPVDRQRTGPDAPTADDDARSGCVDGALAAVLPGSVVVGVLGVVAWAAEGWPVLPVVVTVAALAASVALSPRVAPATADVVLVVGWALATLRLVAADDASPLLSPDLPLLGSADVAVPAALLAAVLVGIGLAELLARRRSTRDGRGSTAFAIVVGALPVVVAVLVSEPGWWAVVAAALLVAWSVVRRVDPPPLPGSAVVLDVVAAVAPVMLVAAVGAATDGTVALVTAAAVVLAATVLARGTLRRPGTPRFWAWWWVGAVTVTAVGSVAAAFALEDRWVVPVVAGSLVVAVVGGPGRGWWRVVAATPLVWWAWLALFLATDVPDGVRGWGLGAIGLGAVVVAHAVGGGRAPSAGTGVRGARGTGHAAAAAGLAGHVTALPALVLAVGEPWGVVAVLAAGTAGWLLTAVAGDVGWSPVGALLDGAGIGRVAPWAIALTGVPVTTSVALDVGGALPLESTWAVLVLLVAALVYAAGTRMPTGPRLRAVLPWAAFAAALLAVVGAREAWPTVAALAVVIAQVVLTRGRHAVMVWTAWTAVTPAVALTLRTAVPAVDRLDLDVVVAGAGIGLGGLLLVGGFVADRARPTDPRPLPRHRVALPPSVVGAVQLALGLVVAVTVPDDAAAGVLLLAGAVVLAAVAALGGVGAVGAAALLLAWVSAVPLLGEDHPGAWAHVAVAAGLAGLGWLVARPGAPRVRWARWDVALAVAATVPAVVAVATATGSSRPFVRLAVGVLVVAAAVRLARRRGLSEVLGWIGTALVVSAAAESGAGWTALSLATLAAAHTALAAVRETGVVRTARQWIGAAAGTAAWVALLRWVEWSPQTATDVTAVVGAVAVLALVVVVGRLGRGRSWVPPWGTVGLLLSVGATLWVLPWGGAPIGDVPPGVEPQVGWWHVVAWVLLALAAGGAERALPWGWWRELAVVPALAAVLTGFAAADASATTRVSVLAVLAALSGAALVLVAQAGARHARGGVEAAGPAGRRDADGGRQDPHMGWQDAHGGWQRPPGVPWQRPVAVLGVATVAVALLLAAAPAAAPTGADEPTPVLLAAALAAAAVQAAALGVAYRELGLRLAAPVVAWLAWAAYATHAISGSVAWYTVPVGLATLVVVGVWRADRRDRGLPPAADGVAGLELTGVAFLVVSSFASAFTDSVLHALVAAAIGVAVALWGVATRVRRRFVTGAGIVVAGLVLAVGLPLVALLPAVGEAGAWVAVAVVGLIAVMAATLLERGRAVVRGGRARLMDATEGWE</sequence>
<feature type="transmembrane region" description="Helical" evidence="2">
    <location>
        <begin position="354"/>
        <end position="375"/>
    </location>
</feature>
<feature type="transmembrane region" description="Helical" evidence="2">
    <location>
        <begin position="631"/>
        <end position="653"/>
    </location>
</feature>
<feature type="transmembrane region" description="Helical" evidence="2">
    <location>
        <begin position="697"/>
        <end position="713"/>
    </location>
</feature>
<feature type="compositionally biased region" description="Pro residues" evidence="1">
    <location>
        <begin position="11"/>
        <end position="21"/>
    </location>
</feature>
<keyword evidence="2" id="KW-0812">Transmembrane</keyword>
<feature type="transmembrane region" description="Helical" evidence="2">
    <location>
        <begin position="1253"/>
        <end position="1272"/>
    </location>
</feature>
<protein>
    <submittedName>
        <fullName evidence="3">Uncharacterized protein</fullName>
    </submittedName>
</protein>
<proteinExistence type="predicted"/>
<feature type="transmembrane region" description="Helical" evidence="2">
    <location>
        <begin position="1159"/>
        <end position="1177"/>
    </location>
</feature>
<feature type="transmembrane region" description="Helical" evidence="2">
    <location>
        <begin position="838"/>
        <end position="856"/>
    </location>
</feature>
<feature type="transmembrane region" description="Helical" evidence="2">
    <location>
        <begin position="86"/>
        <end position="106"/>
    </location>
</feature>
<feature type="transmembrane region" description="Helical" evidence="2">
    <location>
        <begin position="1284"/>
        <end position="1304"/>
    </location>
</feature>
<feature type="compositionally biased region" description="Low complexity" evidence="1">
    <location>
        <begin position="1"/>
        <end position="10"/>
    </location>
</feature>
<keyword evidence="4" id="KW-1185">Reference proteome</keyword>
<feature type="transmembrane region" description="Helical" evidence="2">
    <location>
        <begin position="1311"/>
        <end position="1327"/>
    </location>
</feature>
<feature type="transmembrane region" description="Helical" evidence="2">
    <location>
        <begin position="1098"/>
        <end position="1118"/>
    </location>
</feature>